<comment type="caution">
    <text evidence="1">The sequence shown here is derived from an EMBL/GenBank/DDBJ whole genome shotgun (WGS) entry which is preliminary data.</text>
</comment>
<name>A0ACB7S281_HYAAI</name>
<evidence type="ECO:0000313" key="1">
    <source>
        <dbReference type="EMBL" id="KAH6928182.1"/>
    </source>
</evidence>
<protein>
    <submittedName>
        <fullName evidence="1">Uncharacterized protein</fullName>
    </submittedName>
</protein>
<reference evidence="1" key="1">
    <citation type="submission" date="2020-05" db="EMBL/GenBank/DDBJ databases">
        <title>Large-scale comparative analyses of tick genomes elucidate their genetic diversity and vector capacities.</title>
        <authorList>
            <person name="Jia N."/>
            <person name="Wang J."/>
            <person name="Shi W."/>
            <person name="Du L."/>
            <person name="Sun Y."/>
            <person name="Zhan W."/>
            <person name="Jiang J."/>
            <person name="Wang Q."/>
            <person name="Zhang B."/>
            <person name="Ji P."/>
            <person name="Sakyi L.B."/>
            <person name="Cui X."/>
            <person name="Yuan T."/>
            <person name="Jiang B."/>
            <person name="Yang W."/>
            <person name="Lam T.T.-Y."/>
            <person name="Chang Q."/>
            <person name="Ding S."/>
            <person name="Wang X."/>
            <person name="Zhu J."/>
            <person name="Ruan X."/>
            <person name="Zhao L."/>
            <person name="Wei J."/>
            <person name="Que T."/>
            <person name="Du C."/>
            <person name="Cheng J."/>
            <person name="Dai P."/>
            <person name="Han X."/>
            <person name="Huang E."/>
            <person name="Gao Y."/>
            <person name="Liu J."/>
            <person name="Shao H."/>
            <person name="Ye R."/>
            <person name="Li L."/>
            <person name="Wei W."/>
            <person name="Wang X."/>
            <person name="Wang C."/>
            <person name="Yang T."/>
            <person name="Huo Q."/>
            <person name="Li W."/>
            <person name="Guo W."/>
            <person name="Chen H."/>
            <person name="Zhou L."/>
            <person name="Ni X."/>
            <person name="Tian J."/>
            <person name="Zhou Y."/>
            <person name="Sheng Y."/>
            <person name="Liu T."/>
            <person name="Pan Y."/>
            <person name="Xia L."/>
            <person name="Li J."/>
            <person name="Zhao F."/>
            <person name="Cao W."/>
        </authorList>
    </citation>
    <scope>NUCLEOTIDE SEQUENCE</scope>
    <source>
        <strain evidence="1">Hyas-2018</strain>
    </source>
</reference>
<dbReference type="EMBL" id="CM023486">
    <property type="protein sequence ID" value="KAH6928182.1"/>
    <property type="molecule type" value="Genomic_DNA"/>
</dbReference>
<sequence length="158" mass="17737">MPGETLAELRISLAAASEEAARESEATQREYGQRYDLRPPDPGKEFILDTDSCDYSIGACLAQQDIASKESPVACLSRKLGPAQTRWATVEREAYAIIWVRAKLEAWLFGARVRIITDHNELKFLTLTTPQSARLTCWALALQKYNLVVEHKKGASRR</sequence>
<dbReference type="Proteomes" id="UP000821845">
    <property type="component" value="Chromosome 6"/>
</dbReference>
<accession>A0ACB7S281</accession>
<gene>
    <name evidence="1" type="ORF">HPB50_012439</name>
</gene>
<evidence type="ECO:0000313" key="2">
    <source>
        <dbReference type="Proteomes" id="UP000821845"/>
    </source>
</evidence>
<organism evidence="1 2">
    <name type="scientific">Hyalomma asiaticum</name>
    <name type="common">Tick</name>
    <dbReference type="NCBI Taxonomy" id="266040"/>
    <lineage>
        <taxon>Eukaryota</taxon>
        <taxon>Metazoa</taxon>
        <taxon>Ecdysozoa</taxon>
        <taxon>Arthropoda</taxon>
        <taxon>Chelicerata</taxon>
        <taxon>Arachnida</taxon>
        <taxon>Acari</taxon>
        <taxon>Parasitiformes</taxon>
        <taxon>Ixodida</taxon>
        <taxon>Ixodoidea</taxon>
        <taxon>Ixodidae</taxon>
        <taxon>Hyalomminae</taxon>
        <taxon>Hyalomma</taxon>
    </lineage>
</organism>
<keyword evidence="2" id="KW-1185">Reference proteome</keyword>
<proteinExistence type="predicted"/>